<sequence length="227" mass="24954">MDLNIYLMSVPGSHLRQLNHRQKHETAAAMDNLTDEERREIEQAAEILLSMMEQQFDQPQSIDNVLTTQSSLDDDVEMTDVAESMLLLSRTAVIFEQDPAPAISPSAPAQSVQSDVSVTPQPPQAPTAPAPAVAAPVAAAPAPAPAHPPANNPQWAGLTAAQQAQQQVRHAMTPWQRAHYNYLPYGNRDRNGNTIGRLYLTATERRNLRQQQRRTGAALIRRGTTQV</sequence>
<protein>
    <submittedName>
        <fullName evidence="2">Uncharacterized protein</fullName>
    </submittedName>
</protein>
<dbReference type="EMBL" id="QZBZ01000168">
    <property type="protein sequence ID" value="TIA34173.1"/>
    <property type="molecule type" value="Genomic_DNA"/>
</dbReference>
<feature type="region of interest" description="Disordered" evidence="1">
    <location>
        <begin position="102"/>
        <end position="134"/>
    </location>
</feature>
<proteinExistence type="predicted"/>
<feature type="compositionally biased region" description="Low complexity" evidence="1">
    <location>
        <begin position="102"/>
        <end position="114"/>
    </location>
</feature>
<comment type="caution">
    <text evidence="2">The sequence shown here is derived from an EMBL/GenBank/DDBJ whole genome shotgun (WGS) entry which is preliminary data.</text>
</comment>
<gene>
    <name evidence="2" type="ORF">D6C78_07041</name>
</gene>
<evidence type="ECO:0000256" key="1">
    <source>
        <dbReference type="SAM" id="MobiDB-lite"/>
    </source>
</evidence>
<feature type="compositionally biased region" description="Pro residues" evidence="1">
    <location>
        <begin position="120"/>
        <end position="129"/>
    </location>
</feature>
<dbReference type="Proteomes" id="UP000308724">
    <property type="component" value="Unassembled WGS sequence"/>
</dbReference>
<dbReference type="AlphaFoldDB" id="A0A4T0BJ29"/>
<evidence type="ECO:0000313" key="2">
    <source>
        <dbReference type="EMBL" id="TIA34173.1"/>
    </source>
</evidence>
<accession>A0A4T0BJ29</accession>
<name>A0A4T0BJ29_AURPU</name>
<reference evidence="2 3" key="1">
    <citation type="submission" date="2018-10" db="EMBL/GenBank/DDBJ databases">
        <title>Fifty Aureobasidium pullulans genomes reveal a recombining polyextremotolerant generalist.</title>
        <authorList>
            <person name="Gostincar C."/>
            <person name="Turk M."/>
            <person name="Zajc J."/>
            <person name="Gunde-Cimerman N."/>
        </authorList>
    </citation>
    <scope>NUCLEOTIDE SEQUENCE [LARGE SCALE GENOMIC DNA]</scope>
    <source>
        <strain evidence="2 3">EXF-1645</strain>
    </source>
</reference>
<organism evidence="2 3">
    <name type="scientific">Aureobasidium pullulans</name>
    <name type="common">Black yeast</name>
    <name type="synonym">Pullularia pullulans</name>
    <dbReference type="NCBI Taxonomy" id="5580"/>
    <lineage>
        <taxon>Eukaryota</taxon>
        <taxon>Fungi</taxon>
        <taxon>Dikarya</taxon>
        <taxon>Ascomycota</taxon>
        <taxon>Pezizomycotina</taxon>
        <taxon>Dothideomycetes</taxon>
        <taxon>Dothideomycetidae</taxon>
        <taxon>Dothideales</taxon>
        <taxon>Saccotheciaceae</taxon>
        <taxon>Aureobasidium</taxon>
    </lineage>
</organism>
<evidence type="ECO:0000313" key="3">
    <source>
        <dbReference type="Proteomes" id="UP000308724"/>
    </source>
</evidence>